<dbReference type="AlphaFoldDB" id="A0AAD9KRW7"/>
<dbReference type="Pfam" id="PF02460">
    <property type="entry name" value="Patched"/>
    <property type="match status" value="1"/>
</dbReference>
<dbReference type="InterPro" id="IPR003392">
    <property type="entry name" value="PTHD_SSD"/>
</dbReference>
<feature type="transmembrane region" description="Helical" evidence="9">
    <location>
        <begin position="361"/>
        <end position="382"/>
    </location>
</feature>
<organism evidence="11 12">
    <name type="scientific">Ridgeia piscesae</name>
    <name type="common">Tubeworm</name>
    <dbReference type="NCBI Taxonomy" id="27915"/>
    <lineage>
        <taxon>Eukaryota</taxon>
        <taxon>Metazoa</taxon>
        <taxon>Spiralia</taxon>
        <taxon>Lophotrochozoa</taxon>
        <taxon>Annelida</taxon>
        <taxon>Polychaeta</taxon>
        <taxon>Sedentaria</taxon>
        <taxon>Canalipalpata</taxon>
        <taxon>Sabellida</taxon>
        <taxon>Siboglinidae</taxon>
        <taxon>Ridgeia</taxon>
    </lineage>
</organism>
<keyword evidence="4 9" id="KW-0812">Transmembrane</keyword>
<evidence type="ECO:0000256" key="3">
    <source>
        <dbReference type="ARBA" id="ARBA00022475"/>
    </source>
</evidence>
<dbReference type="Proteomes" id="UP001209878">
    <property type="component" value="Unassembled WGS sequence"/>
</dbReference>
<gene>
    <name evidence="11" type="ORF">NP493_712g02001</name>
</gene>
<feature type="transmembrane region" description="Helical" evidence="9">
    <location>
        <begin position="389"/>
        <end position="416"/>
    </location>
</feature>
<evidence type="ECO:0000256" key="6">
    <source>
        <dbReference type="ARBA" id="ARBA00023136"/>
    </source>
</evidence>
<evidence type="ECO:0000256" key="7">
    <source>
        <dbReference type="ARBA" id="ARBA00023180"/>
    </source>
</evidence>
<feature type="transmembrane region" description="Helical" evidence="9">
    <location>
        <begin position="487"/>
        <end position="505"/>
    </location>
</feature>
<feature type="transmembrane region" description="Helical" evidence="9">
    <location>
        <begin position="781"/>
        <end position="802"/>
    </location>
</feature>
<dbReference type="InterPro" id="IPR000731">
    <property type="entry name" value="SSD"/>
</dbReference>
<feature type="transmembrane region" description="Helical" evidence="9">
    <location>
        <begin position="712"/>
        <end position="732"/>
    </location>
</feature>
<keyword evidence="5 9" id="KW-1133">Transmembrane helix</keyword>
<dbReference type="PANTHER" id="PTHR10796:SF92">
    <property type="entry name" value="PATCHED-RELATED, ISOFORM A"/>
    <property type="match status" value="1"/>
</dbReference>
<dbReference type="Gene3D" id="1.20.1640.10">
    <property type="entry name" value="Multidrug efflux transporter AcrB transmembrane domain"/>
    <property type="match status" value="2"/>
</dbReference>
<accession>A0AAD9KRW7</accession>
<dbReference type="GO" id="GO:0005886">
    <property type="term" value="C:plasma membrane"/>
    <property type="evidence" value="ECO:0007669"/>
    <property type="project" value="UniProtKB-SubCell"/>
</dbReference>
<protein>
    <recommendedName>
        <fullName evidence="10">SSD domain-containing protein</fullName>
    </recommendedName>
</protein>
<keyword evidence="6 9" id="KW-0472">Membrane</keyword>
<feature type="transmembrane region" description="Helical" evidence="9">
    <location>
        <begin position="318"/>
        <end position="341"/>
    </location>
</feature>
<evidence type="ECO:0000256" key="1">
    <source>
        <dbReference type="ARBA" id="ARBA00004651"/>
    </source>
</evidence>
<name>A0AAD9KRW7_RIDPI</name>
<comment type="similarity">
    <text evidence="2">Belongs to the patched family.</text>
</comment>
<evidence type="ECO:0000256" key="2">
    <source>
        <dbReference type="ARBA" id="ARBA00005585"/>
    </source>
</evidence>
<feature type="domain" description="SSD" evidence="10">
    <location>
        <begin position="258"/>
        <end position="415"/>
    </location>
</feature>
<feature type="region of interest" description="Disordered" evidence="8">
    <location>
        <begin position="916"/>
        <end position="953"/>
    </location>
</feature>
<evidence type="ECO:0000256" key="8">
    <source>
        <dbReference type="SAM" id="MobiDB-lite"/>
    </source>
</evidence>
<feature type="transmembrane region" description="Helical" evidence="9">
    <location>
        <begin position="739"/>
        <end position="761"/>
    </location>
</feature>
<feature type="transmembrane region" description="Helical" evidence="9">
    <location>
        <begin position="261"/>
        <end position="282"/>
    </location>
</feature>
<dbReference type="FunFam" id="1.20.1640.10:FF:000013">
    <property type="entry name" value="PaTched Related family"/>
    <property type="match status" value="1"/>
</dbReference>
<dbReference type="InterPro" id="IPR051697">
    <property type="entry name" value="Patched_domain-protein"/>
</dbReference>
<comment type="caution">
    <text evidence="11">The sequence shown here is derived from an EMBL/GenBank/DDBJ whole genome shotgun (WGS) entry which is preliminary data.</text>
</comment>
<dbReference type="PROSITE" id="PS50156">
    <property type="entry name" value="SSD"/>
    <property type="match status" value="1"/>
</dbReference>
<reference evidence="11" key="1">
    <citation type="journal article" date="2023" name="Mol. Biol. Evol.">
        <title>Third-Generation Sequencing Reveals the Adaptive Role of the Epigenome in Three Deep-Sea Polychaetes.</title>
        <authorList>
            <person name="Perez M."/>
            <person name="Aroh O."/>
            <person name="Sun Y."/>
            <person name="Lan Y."/>
            <person name="Juniper S.K."/>
            <person name="Young C.R."/>
            <person name="Angers B."/>
            <person name="Qian P.Y."/>
        </authorList>
    </citation>
    <scope>NUCLEOTIDE SEQUENCE</scope>
    <source>
        <strain evidence="11">R07B-5</strain>
    </source>
</reference>
<evidence type="ECO:0000313" key="11">
    <source>
        <dbReference type="EMBL" id="KAK2175725.1"/>
    </source>
</evidence>
<dbReference type="PANTHER" id="PTHR10796">
    <property type="entry name" value="PATCHED-RELATED"/>
    <property type="match status" value="1"/>
</dbReference>
<evidence type="ECO:0000313" key="12">
    <source>
        <dbReference type="Proteomes" id="UP001209878"/>
    </source>
</evidence>
<evidence type="ECO:0000259" key="10">
    <source>
        <dbReference type="PROSITE" id="PS50156"/>
    </source>
</evidence>
<keyword evidence="7" id="KW-0325">Glycoprotein</keyword>
<keyword evidence="12" id="KW-1185">Reference proteome</keyword>
<evidence type="ECO:0000256" key="9">
    <source>
        <dbReference type="SAM" id="Phobius"/>
    </source>
</evidence>
<feature type="transmembrane region" description="Helical" evidence="9">
    <location>
        <begin position="680"/>
        <end position="706"/>
    </location>
</feature>
<dbReference type="SUPFAM" id="SSF82866">
    <property type="entry name" value="Multidrug efflux transporter AcrB transmembrane domain"/>
    <property type="match status" value="2"/>
</dbReference>
<proteinExistence type="inferred from homology"/>
<dbReference type="EMBL" id="JAODUO010000711">
    <property type="protein sequence ID" value="KAK2175725.1"/>
    <property type="molecule type" value="Genomic_DNA"/>
</dbReference>
<evidence type="ECO:0000256" key="5">
    <source>
        <dbReference type="ARBA" id="ARBA00022989"/>
    </source>
</evidence>
<comment type="subcellular location">
    <subcellularLocation>
        <location evidence="1">Cell membrane</location>
        <topology evidence="1">Multi-pass membrane protein</topology>
    </subcellularLocation>
</comment>
<keyword evidence="3" id="KW-1003">Cell membrane</keyword>
<sequence>MKTDCFARPIGSAFSVYGRFVSRHPAWFIVVPLVVAAALVSGLQFMKLEIELELLFTPEHGRAKTERSKIQTLFPDVSSENFTGIRLLAKPEIARLMVVAKDGSDLFENGVIEEVKRLDNIVRAISVEEDGLAFSYTDICAQSDDDCVPEPILMLLHDHNIHPRQLQYPVQPILVPNGPAIPVFLGSSLGGVSRSKTGELKAKAWQLFYPLNIDHKASFDWQNEFLQVLSEQTFTHIDVYRFTTHTVELSMNENANRVKPLFVASFGILLIFSIMSCLSDNWVRSKPWLATLGVVSAGLAVGSGFGLLMFFGVPFNDVVGSGALLVLGIGLDDMFVILAAWRHTDVLLPVETRMGIAFKEAGLSISITTLTNVLCLCVGAMSDLRAIRLFCLFSGVAIVFDYLFVLTFFAGCVVLTGRREAAGLHAFTCHKIAPKSRAGHRSAIYRLFCTGGYDDPEKAASSDCSSSATCFFRNVLGGALSPRPVKLALLHVYLIYLGLGLWGVSRIGQGLRMQRLLPDNSYSSVFVDIEGDYFSRYGPAVQVVVNTPLDLWRSTDLDKLTNLLDRFHEPDARRYFYSATEDSWPRIFSDFTTNKTLTASTVAKELDDFLTMPAYRDFRLDVGDLIEGQLTRCRLFVRMRDIDVREPDANAMEKARQIADETTELDVTVFHSSFVLADQFLLIVPSTVLNLGVATAAIFVVSLLLIPHPVCAFWVTLSVASVCAGVTGYMSWWGIDLDGIAMVLLLMCVGFSVDFSAHITYAFVIDDGDTGNQRMRNALGALGMPVVQGALSTILGMVVLSASTSYVFRTFFKVIFLVMVFGAMHGLVFLPVVLSLVGPSKPSPMSSPSSAKVALAPFSGRRTGSRVYSSERPRRSAQRCRRMTSSVVKATPIYDYNGLFGSRSTYVGDRWQRLSAHGRSNGRSNRRTGSHRRADVTGELGNRHVTPGVKMGRHPSQLNIMLSYS</sequence>
<feature type="transmembrane region" description="Helical" evidence="9">
    <location>
        <begin position="26"/>
        <end position="46"/>
    </location>
</feature>
<evidence type="ECO:0000256" key="4">
    <source>
        <dbReference type="ARBA" id="ARBA00022692"/>
    </source>
</evidence>
<feature type="transmembrane region" description="Helical" evidence="9">
    <location>
        <begin position="814"/>
        <end position="837"/>
    </location>
</feature>
<feature type="transmembrane region" description="Helical" evidence="9">
    <location>
        <begin position="288"/>
        <end position="311"/>
    </location>
</feature>